<accession>A0A5B8T0F7</accession>
<dbReference type="Pfam" id="PF16784">
    <property type="entry name" value="HNHc_6"/>
    <property type="match status" value="1"/>
</dbReference>
<gene>
    <name evidence="1" type="ORF">FGL85_01130</name>
</gene>
<evidence type="ECO:0000313" key="1">
    <source>
        <dbReference type="EMBL" id="QEA41235.1"/>
    </source>
</evidence>
<proteinExistence type="predicted"/>
<evidence type="ECO:0008006" key="3">
    <source>
        <dbReference type="Google" id="ProtNLM"/>
    </source>
</evidence>
<dbReference type="AlphaFoldDB" id="A0A5B8T0F7"/>
<dbReference type="KEGG" id="lpse:FGL85_01130"/>
<dbReference type="RefSeq" id="WP_147651091.1">
    <property type="nucleotide sequence ID" value="NZ_CP042383.1"/>
</dbReference>
<dbReference type="EMBL" id="CP042383">
    <property type="protein sequence ID" value="QEA41235.1"/>
    <property type="molecule type" value="Genomic_DNA"/>
</dbReference>
<reference evidence="1 2" key="1">
    <citation type="submission" date="2019-06" db="EMBL/GenBank/DDBJ databases">
        <title>Genome analyses of bacteria isolated from kimchi.</title>
        <authorList>
            <person name="Lee S."/>
            <person name="Ahn S."/>
            <person name="Roh S."/>
        </authorList>
    </citation>
    <scope>NUCLEOTIDE SEQUENCE [LARGE SCALE GENOMIC DNA]</scope>
    <source>
        <strain evidence="1 2">CBA3630</strain>
    </source>
</reference>
<dbReference type="Proteomes" id="UP000321296">
    <property type="component" value="Chromosome"/>
</dbReference>
<evidence type="ECO:0000313" key="2">
    <source>
        <dbReference type="Proteomes" id="UP000321296"/>
    </source>
</evidence>
<sequence>MTELFAKLNKVDPNKGLITLQLSTDDIHTLEKYHANGQQQVVSLIASDENGVSAQQRKFAFALLHDIWWSQVGGYWIETPETVKQHFYAMYEYYNSLDFGEFSLSAAKGTKTDTNQFINMLLDYAAIHDISLSVKPLNELEPQEIARWEYRCLLDKRCVICGKSHADLAHTDSVGAHGGNRQKINHLGLRAMSLCRQHHQEQHKIGIQSFMNKYHLNGIKIDEKIALAHGLNMR</sequence>
<dbReference type="InterPro" id="IPR041242">
    <property type="entry name" value="HNHc_6"/>
</dbReference>
<name>A0A5B8T0F7_LEUPS</name>
<protein>
    <recommendedName>
        <fullName evidence="3">DUF968 domain-containing protein</fullName>
    </recommendedName>
</protein>
<organism evidence="1 2">
    <name type="scientific">Leuconostoc pseudomesenteroides</name>
    <dbReference type="NCBI Taxonomy" id="33968"/>
    <lineage>
        <taxon>Bacteria</taxon>
        <taxon>Bacillati</taxon>
        <taxon>Bacillota</taxon>
        <taxon>Bacilli</taxon>
        <taxon>Lactobacillales</taxon>
        <taxon>Lactobacillaceae</taxon>
        <taxon>Leuconostoc</taxon>
    </lineage>
</organism>